<organism evidence="1 2">
    <name type="scientific">Desmophyllum pertusum</name>
    <dbReference type="NCBI Taxonomy" id="174260"/>
    <lineage>
        <taxon>Eukaryota</taxon>
        <taxon>Metazoa</taxon>
        <taxon>Cnidaria</taxon>
        <taxon>Anthozoa</taxon>
        <taxon>Hexacorallia</taxon>
        <taxon>Scleractinia</taxon>
        <taxon>Caryophylliina</taxon>
        <taxon>Caryophylliidae</taxon>
        <taxon>Desmophyllum</taxon>
    </lineage>
</organism>
<reference evidence="1" key="1">
    <citation type="submission" date="2023-01" db="EMBL/GenBank/DDBJ databases">
        <title>Genome assembly of the deep-sea coral Lophelia pertusa.</title>
        <authorList>
            <person name="Herrera S."/>
            <person name="Cordes E."/>
        </authorList>
    </citation>
    <scope>NUCLEOTIDE SEQUENCE</scope>
    <source>
        <strain evidence="1">USNM1676648</strain>
        <tissue evidence="1">Polyp</tissue>
    </source>
</reference>
<protein>
    <submittedName>
        <fullName evidence="1">COP9 signalosome complex subunit 5</fullName>
    </submittedName>
</protein>
<dbReference type="EMBL" id="MU825873">
    <property type="protein sequence ID" value="KAJ7387607.1"/>
    <property type="molecule type" value="Genomic_DNA"/>
</dbReference>
<gene>
    <name evidence="1" type="primary">COPS5_1</name>
    <name evidence="1" type="ORF">OS493_000942</name>
</gene>
<dbReference type="AlphaFoldDB" id="A0A9W9ZTI0"/>
<dbReference type="Proteomes" id="UP001163046">
    <property type="component" value="Unassembled WGS sequence"/>
</dbReference>
<comment type="caution">
    <text evidence="1">The sequence shown here is derived from an EMBL/GenBank/DDBJ whole genome shotgun (WGS) entry which is preliminary data.</text>
</comment>
<accession>A0A9W9ZTI0</accession>
<dbReference type="OrthoDB" id="10266268at2759"/>
<name>A0A9W9ZTI0_9CNID</name>
<proteinExistence type="predicted"/>
<dbReference type="Gene3D" id="3.40.140.10">
    <property type="entry name" value="Cytidine Deaminase, domain 2"/>
    <property type="match status" value="1"/>
</dbReference>
<evidence type="ECO:0000313" key="2">
    <source>
        <dbReference type="Proteomes" id="UP001163046"/>
    </source>
</evidence>
<keyword evidence="2" id="KW-1185">Reference proteome</keyword>
<sequence length="68" mass="8032">MSAMDTSMAFKTWEMSNSIETVNSVDEIFKYDRQQQQEILQAKPWQKDPHYFKYIRISALALLKMVGN</sequence>
<evidence type="ECO:0000313" key="1">
    <source>
        <dbReference type="EMBL" id="KAJ7387607.1"/>
    </source>
</evidence>